<dbReference type="PANTHER" id="PTHR11731:SF193">
    <property type="entry name" value="DIPEPTIDYL PEPTIDASE 9"/>
    <property type="match status" value="1"/>
</dbReference>
<feature type="domain" description="Peptidase S9 prolyl oligopeptidase catalytic" evidence="3">
    <location>
        <begin position="763"/>
        <end position="938"/>
    </location>
</feature>
<dbReference type="Gene3D" id="3.40.50.1820">
    <property type="entry name" value="alpha/beta hydrolase"/>
    <property type="match status" value="1"/>
</dbReference>
<dbReference type="InterPro" id="IPR001375">
    <property type="entry name" value="Peptidase_S9_cat"/>
</dbReference>
<dbReference type="Pfam" id="PF00326">
    <property type="entry name" value="Peptidase_S9"/>
    <property type="match status" value="1"/>
</dbReference>
<gene>
    <name evidence="4" type="ORF">GCM10017161_26900</name>
</gene>
<dbReference type="SUPFAM" id="SSF53474">
    <property type="entry name" value="alpha/beta-Hydrolases"/>
    <property type="match status" value="1"/>
</dbReference>
<organism evidence="4 5">
    <name type="scientific">Thalassotalea marina</name>
    <dbReference type="NCBI Taxonomy" id="1673741"/>
    <lineage>
        <taxon>Bacteria</taxon>
        <taxon>Pseudomonadati</taxon>
        <taxon>Pseudomonadota</taxon>
        <taxon>Gammaproteobacteria</taxon>
        <taxon>Alteromonadales</taxon>
        <taxon>Colwelliaceae</taxon>
        <taxon>Thalassotalea</taxon>
    </lineage>
</organism>
<name>A0A919BKT0_9GAMM</name>
<dbReference type="SUPFAM" id="SSF82171">
    <property type="entry name" value="DPP6 N-terminal domain-like"/>
    <property type="match status" value="1"/>
</dbReference>
<dbReference type="GO" id="GO:0008236">
    <property type="term" value="F:serine-type peptidase activity"/>
    <property type="evidence" value="ECO:0007669"/>
    <property type="project" value="InterPro"/>
</dbReference>
<evidence type="ECO:0000313" key="4">
    <source>
        <dbReference type="EMBL" id="GHF97360.1"/>
    </source>
</evidence>
<accession>A0A919BKT0</accession>
<evidence type="ECO:0000259" key="3">
    <source>
        <dbReference type="Pfam" id="PF00326"/>
    </source>
</evidence>
<dbReference type="Proteomes" id="UP000623842">
    <property type="component" value="Unassembled WGS sequence"/>
</dbReference>
<dbReference type="GO" id="GO:0008239">
    <property type="term" value="F:dipeptidyl-peptidase activity"/>
    <property type="evidence" value="ECO:0007669"/>
    <property type="project" value="TreeGrafter"/>
</dbReference>
<dbReference type="PANTHER" id="PTHR11731">
    <property type="entry name" value="PROTEASE FAMILY S9B,C DIPEPTIDYL-PEPTIDASE IV-RELATED"/>
    <property type="match status" value="1"/>
</dbReference>
<dbReference type="InterPro" id="IPR029058">
    <property type="entry name" value="AB_hydrolase_fold"/>
</dbReference>
<evidence type="ECO:0000256" key="1">
    <source>
        <dbReference type="SAM" id="MobiDB-lite"/>
    </source>
</evidence>
<sequence>MNLSKLSYLAIPAVTLLLSNQALASQVSQQRPLELADIMKFKSIVAPQITEQGTWIGYAAMPDRGDSSYHIVSTESGVRYEVEFGSRAKFSSDGRFVAVTVKPEFLKLEQADKKAKKKLKDKLVVIELASGKRHEFEGFESFELSDNAGFVALVKKQEKKKKSDNQSIDKAQSTSEVAAEEENNTEEATAATEASNKETVAKLHNEKRIEKNITLINLADLSEQTLVDVDSFAFSPEKPLFAYSTSTKDGLDNQLQVINLTNNKSNLVVDQDVQAFSKLSWGQKGEQLAFLQGSFTEENDERAQQVKIWSSKNNKLTTVKHDASDWFVSDKYKLNWSQDNNRLFVGLKPVQAKEEEFSTKPEVAADLYDTDKLVADRNLQIWHGDDPLIKTNEKHQYKQDKRHTYRAVYHLKSKKFVQLADQELNNVRTTDNSKATIGSSDKKYRKLRTWQGFYSDFYVVDLKTGKRSLIAEKLSSYSPVSLSESGRYAAFYQDENIWAFDRKSNKTINLTDTLGNKFADEDHDRPSEVPGYGIAGWLEDDEGVLVYDKYDIWLLTLKQKDAKCLTCTVGRPNTLQFRINRLDREQTYFKDDETLLLTSYNDQHKNYGFYQLNLKTGELVKQREENKKFNFIAKAKEANKLLFTREDFNEFPDLWVSDLNTANGKKLTNVNPQKDEFLWGNAELVDWRSAMGVKHQGVLIKPANYVPGQKYPVVVYYYRRFSQRLYEFNTMKVNHRPNFPYYTSNGYAIFLPDVHFEIGTPGHSTNKSIVPGVQKLIDMGIADENAIGLHGHSWSGYQTLHAITQTDVFAAAVSGAPVSNMTSAYSGIRLGTGLARQFQYETGQSRIGPSLFERRDLYIENSPVFFADRINTPLLIQFGDIDDAVPWQQGIEMYLAMRRLDKNVIMLQYEGEPHHLKKYPNKVDYTIKMKQYFDHYLKGIPAAKWMVEGEAYREKKKK</sequence>
<dbReference type="InterPro" id="IPR011042">
    <property type="entry name" value="6-blade_b-propeller_TolB-like"/>
</dbReference>
<comment type="caution">
    <text evidence="4">The sequence shown here is derived from an EMBL/GenBank/DDBJ whole genome shotgun (WGS) entry which is preliminary data.</text>
</comment>
<proteinExistence type="predicted"/>
<reference evidence="4" key="1">
    <citation type="journal article" date="2014" name="Int. J. Syst. Evol. Microbiol.">
        <title>Complete genome sequence of Corynebacterium casei LMG S-19264T (=DSM 44701T), isolated from a smear-ripened cheese.</title>
        <authorList>
            <consortium name="US DOE Joint Genome Institute (JGI-PGF)"/>
            <person name="Walter F."/>
            <person name="Albersmeier A."/>
            <person name="Kalinowski J."/>
            <person name="Ruckert C."/>
        </authorList>
    </citation>
    <scope>NUCLEOTIDE SEQUENCE</scope>
    <source>
        <strain evidence="4">KCTC 42731</strain>
    </source>
</reference>
<keyword evidence="2" id="KW-0732">Signal</keyword>
<feature type="region of interest" description="Disordered" evidence="1">
    <location>
        <begin position="162"/>
        <end position="198"/>
    </location>
</feature>
<feature type="chain" id="PRO_5037295120" evidence="2">
    <location>
        <begin position="25"/>
        <end position="958"/>
    </location>
</feature>
<dbReference type="InterPro" id="IPR015943">
    <property type="entry name" value="WD40/YVTN_repeat-like_dom_sf"/>
</dbReference>
<dbReference type="AlphaFoldDB" id="A0A919BKT0"/>
<feature type="signal peptide" evidence="2">
    <location>
        <begin position="1"/>
        <end position="24"/>
    </location>
</feature>
<keyword evidence="5" id="KW-1185">Reference proteome</keyword>
<evidence type="ECO:0000313" key="5">
    <source>
        <dbReference type="Proteomes" id="UP000623842"/>
    </source>
</evidence>
<reference evidence="4" key="2">
    <citation type="submission" date="2020-09" db="EMBL/GenBank/DDBJ databases">
        <authorList>
            <person name="Sun Q."/>
            <person name="Kim S."/>
        </authorList>
    </citation>
    <scope>NUCLEOTIDE SEQUENCE</scope>
    <source>
        <strain evidence="4">KCTC 42731</strain>
    </source>
</reference>
<dbReference type="InterPro" id="IPR050278">
    <property type="entry name" value="Serine_Prot_S9B/DPPIV"/>
</dbReference>
<dbReference type="Gene3D" id="2.130.10.10">
    <property type="entry name" value="YVTN repeat-like/Quinoprotein amine dehydrogenase"/>
    <property type="match status" value="1"/>
</dbReference>
<evidence type="ECO:0000256" key="2">
    <source>
        <dbReference type="SAM" id="SignalP"/>
    </source>
</evidence>
<dbReference type="GO" id="GO:0006508">
    <property type="term" value="P:proteolysis"/>
    <property type="evidence" value="ECO:0007669"/>
    <property type="project" value="InterPro"/>
</dbReference>
<dbReference type="Gene3D" id="2.120.10.30">
    <property type="entry name" value="TolB, C-terminal domain"/>
    <property type="match status" value="1"/>
</dbReference>
<dbReference type="RefSeq" id="WP_189771553.1">
    <property type="nucleotide sequence ID" value="NZ_BNCK01000006.1"/>
</dbReference>
<protein>
    <submittedName>
        <fullName evidence="4">Periplasmic peptidase family S9</fullName>
    </submittedName>
</protein>
<dbReference type="EMBL" id="BNCK01000006">
    <property type="protein sequence ID" value="GHF97360.1"/>
    <property type="molecule type" value="Genomic_DNA"/>
</dbReference>